<keyword evidence="2" id="KW-0547">Nucleotide-binding</keyword>
<feature type="domain" description="GS beta-grasp" evidence="6">
    <location>
        <begin position="15"/>
        <end position="100"/>
    </location>
</feature>
<gene>
    <name evidence="8" type="ORF">IAC42_02760</name>
</gene>
<evidence type="ECO:0000256" key="1">
    <source>
        <dbReference type="ARBA" id="ARBA00022598"/>
    </source>
</evidence>
<name>A0A9D9E7B3_9SPIR</name>
<dbReference type="PROSITE" id="PS51986">
    <property type="entry name" value="GS_BETA_GRASP"/>
    <property type="match status" value="1"/>
</dbReference>
<dbReference type="Gene3D" id="3.30.590.10">
    <property type="entry name" value="Glutamine synthetase/guanido kinase, catalytic domain"/>
    <property type="match status" value="1"/>
</dbReference>
<evidence type="ECO:0000256" key="3">
    <source>
        <dbReference type="ARBA" id="ARBA00022840"/>
    </source>
</evidence>
<organism evidence="8 9">
    <name type="scientific">Candidatus Aphodenecus pullistercoris</name>
    <dbReference type="NCBI Taxonomy" id="2840669"/>
    <lineage>
        <taxon>Bacteria</taxon>
        <taxon>Pseudomonadati</taxon>
        <taxon>Spirochaetota</taxon>
        <taxon>Spirochaetia</taxon>
        <taxon>Spirochaetales</taxon>
        <taxon>Candidatus Aphodenecus</taxon>
    </lineage>
</organism>
<dbReference type="Gene3D" id="3.10.20.70">
    <property type="entry name" value="Glutamine synthetase, N-terminal domain"/>
    <property type="match status" value="1"/>
</dbReference>
<dbReference type="GO" id="GO:0006542">
    <property type="term" value="P:glutamine biosynthetic process"/>
    <property type="evidence" value="ECO:0007669"/>
    <property type="project" value="InterPro"/>
</dbReference>
<dbReference type="PROSITE" id="PS51987">
    <property type="entry name" value="GS_CATALYTIC"/>
    <property type="match status" value="1"/>
</dbReference>
<dbReference type="InterPro" id="IPR014746">
    <property type="entry name" value="Gln_synth/guanido_kin_cat_dom"/>
</dbReference>
<comment type="similarity">
    <text evidence="4 5">Belongs to the glutamine synthetase family.</text>
</comment>
<evidence type="ECO:0000313" key="8">
    <source>
        <dbReference type="EMBL" id="MBO8442669.1"/>
    </source>
</evidence>
<dbReference type="EMBL" id="JADIMU010000017">
    <property type="protein sequence ID" value="MBO8442669.1"/>
    <property type="molecule type" value="Genomic_DNA"/>
</dbReference>
<reference evidence="8" key="2">
    <citation type="journal article" date="2021" name="PeerJ">
        <title>Extensive microbial diversity within the chicken gut microbiome revealed by metagenomics and culture.</title>
        <authorList>
            <person name="Gilroy R."/>
            <person name="Ravi A."/>
            <person name="Getino M."/>
            <person name="Pursley I."/>
            <person name="Horton D.L."/>
            <person name="Alikhan N.F."/>
            <person name="Baker D."/>
            <person name="Gharbi K."/>
            <person name="Hall N."/>
            <person name="Watson M."/>
            <person name="Adriaenssens E.M."/>
            <person name="Foster-Nyarko E."/>
            <person name="Jarju S."/>
            <person name="Secka A."/>
            <person name="Antonio M."/>
            <person name="Oren A."/>
            <person name="Chaudhuri R.R."/>
            <person name="La Ragione R."/>
            <person name="Hildebrand F."/>
            <person name="Pallen M.J."/>
        </authorList>
    </citation>
    <scope>NUCLEOTIDE SEQUENCE</scope>
    <source>
        <strain evidence="8">11167</strain>
    </source>
</reference>
<protein>
    <submittedName>
        <fullName evidence="8">Glutamine synthetase</fullName>
    </submittedName>
</protein>
<dbReference type="PANTHER" id="PTHR43785">
    <property type="entry name" value="GAMMA-GLUTAMYLPUTRESCINE SYNTHETASE"/>
    <property type="match status" value="1"/>
</dbReference>
<evidence type="ECO:0000256" key="4">
    <source>
        <dbReference type="PROSITE-ProRule" id="PRU01330"/>
    </source>
</evidence>
<dbReference type="Proteomes" id="UP000823633">
    <property type="component" value="Unassembled WGS sequence"/>
</dbReference>
<dbReference type="SMART" id="SM01230">
    <property type="entry name" value="Gln-synt_C"/>
    <property type="match status" value="1"/>
</dbReference>
<dbReference type="InterPro" id="IPR008147">
    <property type="entry name" value="Gln_synt_N"/>
</dbReference>
<dbReference type="SUPFAM" id="SSF54368">
    <property type="entry name" value="Glutamine synthetase, N-terminal domain"/>
    <property type="match status" value="1"/>
</dbReference>
<dbReference type="GO" id="GO:0005524">
    <property type="term" value="F:ATP binding"/>
    <property type="evidence" value="ECO:0007669"/>
    <property type="project" value="UniProtKB-KW"/>
</dbReference>
<evidence type="ECO:0000259" key="7">
    <source>
        <dbReference type="PROSITE" id="PS51987"/>
    </source>
</evidence>
<dbReference type="SUPFAM" id="SSF55931">
    <property type="entry name" value="Glutamine synthetase/guanido kinase"/>
    <property type="match status" value="1"/>
</dbReference>
<dbReference type="Pfam" id="PF00120">
    <property type="entry name" value="Gln-synt_C"/>
    <property type="match status" value="1"/>
</dbReference>
<dbReference type="Pfam" id="PF03951">
    <property type="entry name" value="Gln-synt_N"/>
    <property type="match status" value="1"/>
</dbReference>
<dbReference type="GO" id="GO:0004356">
    <property type="term" value="F:glutamine synthetase activity"/>
    <property type="evidence" value="ECO:0007669"/>
    <property type="project" value="InterPro"/>
</dbReference>
<evidence type="ECO:0000313" key="9">
    <source>
        <dbReference type="Proteomes" id="UP000823633"/>
    </source>
</evidence>
<evidence type="ECO:0000256" key="2">
    <source>
        <dbReference type="ARBA" id="ARBA00022741"/>
    </source>
</evidence>
<evidence type="ECO:0000256" key="5">
    <source>
        <dbReference type="RuleBase" id="RU000384"/>
    </source>
</evidence>
<comment type="caution">
    <text evidence="8">The sequence shown here is derived from an EMBL/GenBank/DDBJ whole genome shotgun (WGS) entry which is preliminary data.</text>
</comment>
<proteinExistence type="inferred from homology"/>
<keyword evidence="3" id="KW-0067">ATP-binding</keyword>
<feature type="domain" description="GS catalytic" evidence="7">
    <location>
        <begin position="107"/>
        <end position="434"/>
    </location>
</feature>
<keyword evidence="1" id="KW-0436">Ligase</keyword>
<dbReference type="InterPro" id="IPR008146">
    <property type="entry name" value="Gln_synth_cat_dom"/>
</dbReference>
<dbReference type="PANTHER" id="PTHR43785:SF12">
    <property type="entry name" value="TYPE-1 GLUTAMINE SYNTHETASE 2"/>
    <property type="match status" value="1"/>
</dbReference>
<accession>A0A9D9E7B3</accession>
<evidence type="ECO:0000259" key="6">
    <source>
        <dbReference type="PROSITE" id="PS51986"/>
    </source>
</evidence>
<dbReference type="AlphaFoldDB" id="A0A9D9E7B3"/>
<reference evidence="8" key="1">
    <citation type="submission" date="2020-10" db="EMBL/GenBank/DDBJ databases">
        <authorList>
            <person name="Gilroy R."/>
        </authorList>
    </citation>
    <scope>NUCLEOTIDE SEQUENCE</scope>
    <source>
        <strain evidence="8">11167</strain>
    </source>
</reference>
<sequence length="434" mass="48174">MKRTLGEVKALMDDWEVKFVRLCFCDIFGSLKNIAIMADQLEDALEYGVSFDASSVEGFGKVNESDLLLHPDLDTFAILPWRPAQRSVARFYCSVSYPDGRPFEGDGRRILSDAVSRAAEGGYSFLIGPECEFYLFETDERGEATLRPFDRAGYFDLAPLDRGENVRRDICFALEELGIVPQRSHHESGPGQNEIDFSPSAPLAAADDYLTFKMAVKAIASSNGLFASFLPKPLKEESGSGLHVNISVHRNGDNLFAKDLEEGAGAFMAGILEHIKEITVFLNPLPGSYDRLGAKEAPSLVSWSRQNRSSLVRLPFARGRSCRMELRSPDCACNPYFAFSLLLAAGMEGLEKSLVLGASYDQDSNSKEAHSLLSGLPTNLGEAVEEARASAFVRSVLPERTLDSFLSLKERQWVEYSGSADRDMLERRRYFEHI</sequence>
<dbReference type="InterPro" id="IPR036651">
    <property type="entry name" value="Gln_synt_N_sf"/>
</dbReference>